<dbReference type="InterPro" id="IPR029016">
    <property type="entry name" value="GAF-like_dom_sf"/>
</dbReference>
<organism evidence="2 3">
    <name type="scientific">Kouleothrix aurantiaca</name>
    <dbReference type="NCBI Taxonomy" id="186479"/>
    <lineage>
        <taxon>Bacteria</taxon>
        <taxon>Bacillati</taxon>
        <taxon>Chloroflexota</taxon>
        <taxon>Chloroflexia</taxon>
        <taxon>Chloroflexales</taxon>
        <taxon>Roseiflexineae</taxon>
        <taxon>Roseiflexaceae</taxon>
        <taxon>Kouleothrix</taxon>
    </lineage>
</organism>
<evidence type="ECO:0000313" key="2">
    <source>
        <dbReference type="EMBL" id="KPV50767.1"/>
    </source>
</evidence>
<proteinExistence type="predicted"/>
<dbReference type="Gene3D" id="3.30.450.40">
    <property type="match status" value="1"/>
</dbReference>
<reference evidence="2 3" key="1">
    <citation type="submission" date="2015-09" db="EMBL/GenBank/DDBJ databases">
        <title>Draft genome sequence of Kouleothrix aurantiaca JCM 19913.</title>
        <authorList>
            <person name="Hemp J."/>
        </authorList>
    </citation>
    <scope>NUCLEOTIDE SEQUENCE [LARGE SCALE GENOMIC DNA]</scope>
    <source>
        <strain evidence="2 3">COM-B</strain>
    </source>
</reference>
<evidence type="ECO:0000313" key="3">
    <source>
        <dbReference type="Proteomes" id="UP000050509"/>
    </source>
</evidence>
<dbReference type="EMBL" id="LJCR01001226">
    <property type="protein sequence ID" value="KPV50767.1"/>
    <property type="molecule type" value="Genomic_DNA"/>
</dbReference>
<comment type="caution">
    <text evidence="2">The sequence shown here is derived from an EMBL/GenBank/DDBJ whole genome shotgun (WGS) entry which is preliminary data.</text>
</comment>
<feature type="domain" description="GAF" evidence="1">
    <location>
        <begin position="41"/>
        <end position="187"/>
    </location>
</feature>
<protein>
    <recommendedName>
        <fullName evidence="1">GAF domain-containing protein</fullName>
    </recommendedName>
</protein>
<dbReference type="AlphaFoldDB" id="A0A0P9DDG3"/>
<evidence type="ECO:0000259" key="1">
    <source>
        <dbReference type="SMART" id="SM00065"/>
    </source>
</evidence>
<dbReference type="InterPro" id="IPR029787">
    <property type="entry name" value="Nucleotide_cyclase"/>
</dbReference>
<dbReference type="Pfam" id="PF13185">
    <property type="entry name" value="GAF_2"/>
    <property type="match status" value="1"/>
</dbReference>
<accession>A0A0P9DDG3</accession>
<dbReference type="SUPFAM" id="SSF55073">
    <property type="entry name" value="Nucleotide cyclase"/>
    <property type="match status" value="1"/>
</dbReference>
<dbReference type="Gene3D" id="3.30.70.1230">
    <property type="entry name" value="Nucleotide cyclase"/>
    <property type="match status" value="1"/>
</dbReference>
<name>A0A0P9DDG3_9CHLR</name>
<dbReference type="SUPFAM" id="SSF55781">
    <property type="entry name" value="GAF domain-like"/>
    <property type="match status" value="1"/>
</dbReference>
<dbReference type="SMART" id="SM00065">
    <property type="entry name" value="GAF"/>
    <property type="match status" value="1"/>
</dbReference>
<dbReference type="InterPro" id="IPR003018">
    <property type="entry name" value="GAF"/>
</dbReference>
<keyword evidence="3" id="KW-1185">Reference proteome</keyword>
<sequence length="396" mass="41299">MHTPQPGQQQTHAVVPAHTAAPTDMLSTLHQFALDLVSRPVLGDALAQALRPAAQLTGSPHATLLVLDAAGQISYRVALDNGNLAPLAMVAQPMMRRGLAGWVARERRATLVRDTANDERWLPGPGLGDLRSAAAVPISYHERVLGILTVGHELPEHYDAEQLNMLEIIGAQIALALELAERDGLSPRPAAPPCIAEMVMLAVELPGLSAVAHRAPGGFAGLICPFFQTVRELAARRKGIVAAIGGDAAQIAFSAEGGALRAVVMAAELTAASQHLGAGWQGRNLLALGSLNIGIGDGLLMLGTLPTVPPARHASGVAAARAQRLCELSRGDVLVTQGVAAALAGHRAIALQALPPLRLDREVLPIFHLAWRVPAATHAPHAGQHGLGAELINETP</sequence>
<gene>
    <name evidence="2" type="ORF">SE17_25015</name>
</gene>
<dbReference type="Proteomes" id="UP000050509">
    <property type="component" value="Unassembled WGS sequence"/>
</dbReference>